<keyword evidence="4 6" id="KW-0238">DNA-binding</keyword>
<dbReference type="STRING" id="1630136.AS592_10325"/>
<dbReference type="GO" id="GO:0006355">
    <property type="term" value="P:regulation of DNA-templated transcription"/>
    <property type="evidence" value="ECO:0007669"/>
    <property type="project" value="InterPro"/>
</dbReference>
<reference evidence="8 9" key="1">
    <citation type="submission" date="2015-11" db="EMBL/GenBank/DDBJ databases">
        <title>Draft genome of Sulfurovum riftiae 1812E, a member of the Epsilonproteobacteria isolated from the tube of the deep-sea hydrothermal vent tubewom Riftia pachyptila.</title>
        <authorList>
            <person name="Vetriani C."/>
            <person name="Giovannelli D."/>
        </authorList>
    </citation>
    <scope>NUCLEOTIDE SEQUENCE [LARGE SCALE GENOMIC DNA]</scope>
    <source>
        <strain evidence="8 9">1812E</strain>
    </source>
</reference>
<dbReference type="GO" id="GO:0000976">
    <property type="term" value="F:transcription cis-regulatory region binding"/>
    <property type="evidence" value="ECO:0007669"/>
    <property type="project" value="TreeGrafter"/>
</dbReference>
<keyword evidence="5" id="KW-0804">Transcription</keyword>
<name>A0A151CJ34_9BACT</name>
<dbReference type="InterPro" id="IPR039420">
    <property type="entry name" value="WalR-like"/>
</dbReference>
<dbReference type="Pfam" id="PF00486">
    <property type="entry name" value="Trans_reg_C"/>
    <property type="match status" value="1"/>
</dbReference>
<dbReference type="InterPro" id="IPR001867">
    <property type="entry name" value="OmpR/PhoB-type_DNA-bd"/>
</dbReference>
<protein>
    <submittedName>
        <fullName evidence="8">Transcriptional regulator</fullName>
    </submittedName>
</protein>
<feature type="domain" description="OmpR/PhoB-type" evidence="7">
    <location>
        <begin position="121"/>
        <end position="219"/>
    </location>
</feature>
<organism evidence="8 9">
    <name type="scientific">Sulfurovum riftiae</name>
    <dbReference type="NCBI Taxonomy" id="1630136"/>
    <lineage>
        <taxon>Bacteria</taxon>
        <taxon>Pseudomonadati</taxon>
        <taxon>Campylobacterota</taxon>
        <taxon>Epsilonproteobacteria</taxon>
        <taxon>Campylobacterales</taxon>
        <taxon>Sulfurovaceae</taxon>
        <taxon>Sulfurovum</taxon>
    </lineage>
</organism>
<dbReference type="AlphaFoldDB" id="A0A151CJ34"/>
<evidence type="ECO:0000313" key="9">
    <source>
        <dbReference type="Proteomes" id="UP000075359"/>
    </source>
</evidence>
<keyword evidence="9" id="KW-1185">Reference proteome</keyword>
<dbReference type="PROSITE" id="PS51755">
    <property type="entry name" value="OMPR_PHOB"/>
    <property type="match status" value="1"/>
</dbReference>
<dbReference type="Proteomes" id="UP000075359">
    <property type="component" value="Unassembled WGS sequence"/>
</dbReference>
<evidence type="ECO:0000256" key="4">
    <source>
        <dbReference type="ARBA" id="ARBA00023125"/>
    </source>
</evidence>
<dbReference type="OrthoDB" id="7873839at2"/>
<evidence type="ECO:0000259" key="7">
    <source>
        <dbReference type="PROSITE" id="PS51755"/>
    </source>
</evidence>
<dbReference type="GO" id="GO:0032993">
    <property type="term" value="C:protein-DNA complex"/>
    <property type="evidence" value="ECO:0007669"/>
    <property type="project" value="TreeGrafter"/>
</dbReference>
<gene>
    <name evidence="8" type="ORF">AS592_10325</name>
</gene>
<dbReference type="PANTHER" id="PTHR48111">
    <property type="entry name" value="REGULATOR OF RPOS"/>
    <property type="match status" value="1"/>
</dbReference>
<dbReference type="InterPro" id="IPR016032">
    <property type="entry name" value="Sig_transdc_resp-reg_C-effctor"/>
</dbReference>
<proteinExistence type="predicted"/>
<dbReference type="GO" id="GO:0000156">
    <property type="term" value="F:phosphorelay response regulator activity"/>
    <property type="evidence" value="ECO:0007669"/>
    <property type="project" value="TreeGrafter"/>
</dbReference>
<evidence type="ECO:0000313" key="8">
    <source>
        <dbReference type="EMBL" id="KYJ87497.1"/>
    </source>
</evidence>
<feature type="DNA-binding region" description="OmpR/PhoB-type" evidence="6">
    <location>
        <begin position="121"/>
        <end position="219"/>
    </location>
</feature>
<comment type="caution">
    <text evidence="8">The sequence shown here is derived from an EMBL/GenBank/DDBJ whole genome shotgun (WGS) entry which is preliminary data.</text>
</comment>
<evidence type="ECO:0000256" key="5">
    <source>
        <dbReference type="ARBA" id="ARBA00023163"/>
    </source>
</evidence>
<dbReference type="GO" id="GO:0005829">
    <property type="term" value="C:cytosol"/>
    <property type="evidence" value="ECO:0007669"/>
    <property type="project" value="TreeGrafter"/>
</dbReference>
<evidence type="ECO:0000256" key="3">
    <source>
        <dbReference type="ARBA" id="ARBA00023015"/>
    </source>
</evidence>
<dbReference type="RefSeq" id="WP_067328386.1">
    <property type="nucleotide sequence ID" value="NZ_LNKT01000001.1"/>
</dbReference>
<dbReference type="Gene3D" id="1.10.10.10">
    <property type="entry name" value="Winged helix-like DNA-binding domain superfamily/Winged helix DNA-binding domain"/>
    <property type="match status" value="1"/>
</dbReference>
<dbReference type="CDD" id="cd00383">
    <property type="entry name" value="trans_reg_C"/>
    <property type="match status" value="1"/>
</dbReference>
<evidence type="ECO:0000256" key="2">
    <source>
        <dbReference type="ARBA" id="ARBA00023012"/>
    </source>
</evidence>
<evidence type="ECO:0000256" key="1">
    <source>
        <dbReference type="ARBA" id="ARBA00022553"/>
    </source>
</evidence>
<dbReference type="SMART" id="SM00862">
    <property type="entry name" value="Trans_reg_C"/>
    <property type="match status" value="1"/>
</dbReference>
<evidence type="ECO:0000256" key="6">
    <source>
        <dbReference type="PROSITE-ProRule" id="PRU01091"/>
    </source>
</evidence>
<dbReference type="InterPro" id="IPR036388">
    <property type="entry name" value="WH-like_DNA-bd_sf"/>
</dbReference>
<dbReference type="PANTHER" id="PTHR48111:SF22">
    <property type="entry name" value="REGULATOR OF RPOS"/>
    <property type="match status" value="1"/>
</dbReference>
<keyword evidence="2" id="KW-0902">Two-component regulatory system</keyword>
<keyword evidence="3" id="KW-0805">Transcription regulation</keyword>
<sequence length="219" mass="25752">MRILTVGFDDEYVKELEKELDKYFICIVDNAKDLYDATNFTDFRHYELVIIVDEGVKFSLERYVNEVKKKKSETKIMILTTDYRQQESFFSLGVDDVIYNHCEHPDLIAARVLANMRHLFGTTVDIGKLVIDIANKKIEYDEKIVSLNGKTFDILAYLALRKQRVFSKDEIINALWEEPEYVSDNTVEVAINQIRKRLKSILGFQVIHTVRRRGYKFSY</sequence>
<dbReference type="EMBL" id="LNKT01000001">
    <property type="protein sequence ID" value="KYJ87497.1"/>
    <property type="molecule type" value="Genomic_DNA"/>
</dbReference>
<accession>A0A151CJ34</accession>
<keyword evidence="1" id="KW-0597">Phosphoprotein</keyword>
<dbReference type="SUPFAM" id="SSF46894">
    <property type="entry name" value="C-terminal effector domain of the bipartite response regulators"/>
    <property type="match status" value="1"/>
</dbReference>